<dbReference type="InterPro" id="IPR051837">
    <property type="entry name" value="SortingNexin/PXDomain-PKLike"/>
</dbReference>
<evidence type="ECO:0000313" key="5">
    <source>
        <dbReference type="EMBL" id="KEQ63756.1"/>
    </source>
</evidence>
<organism evidence="5 6">
    <name type="scientific">Aureobasidium melanogenum (strain CBS 110374)</name>
    <name type="common">Aureobasidium pullulans var. melanogenum</name>
    <dbReference type="NCBI Taxonomy" id="1043003"/>
    <lineage>
        <taxon>Eukaryota</taxon>
        <taxon>Fungi</taxon>
        <taxon>Dikarya</taxon>
        <taxon>Ascomycota</taxon>
        <taxon>Pezizomycotina</taxon>
        <taxon>Dothideomycetes</taxon>
        <taxon>Dothideomycetidae</taxon>
        <taxon>Dothideales</taxon>
        <taxon>Saccotheciaceae</taxon>
        <taxon>Aureobasidium</taxon>
    </lineage>
</organism>
<dbReference type="EMBL" id="KL584830">
    <property type="protein sequence ID" value="KEQ63756.1"/>
    <property type="molecule type" value="Genomic_DNA"/>
</dbReference>
<keyword evidence="6" id="KW-1185">Reference proteome</keyword>
<evidence type="ECO:0000256" key="1">
    <source>
        <dbReference type="ARBA" id="ARBA00004496"/>
    </source>
</evidence>
<evidence type="ECO:0000313" key="6">
    <source>
        <dbReference type="Proteomes" id="UP000030672"/>
    </source>
</evidence>
<proteinExistence type="predicted"/>
<dbReference type="PROSITE" id="PS51207">
    <property type="entry name" value="PXA"/>
    <property type="match status" value="1"/>
</dbReference>
<dbReference type="Proteomes" id="UP000030672">
    <property type="component" value="Unassembled WGS sequence"/>
</dbReference>
<dbReference type="PANTHER" id="PTHR22999:SF23">
    <property type="entry name" value="SORTING NEXIN-16"/>
    <property type="match status" value="1"/>
</dbReference>
<dbReference type="GO" id="GO:0045022">
    <property type="term" value="P:early endosome to late endosome transport"/>
    <property type="evidence" value="ECO:0007669"/>
    <property type="project" value="TreeGrafter"/>
</dbReference>
<feature type="compositionally biased region" description="Basic residues" evidence="3">
    <location>
        <begin position="29"/>
        <end position="38"/>
    </location>
</feature>
<keyword evidence="2" id="KW-0963">Cytoplasm</keyword>
<feature type="region of interest" description="Disordered" evidence="3">
    <location>
        <begin position="1"/>
        <end position="42"/>
    </location>
</feature>
<dbReference type="GO" id="GO:0005770">
    <property type="term" value="C:late endosome"/>
    <property type="evidence" value="ECO:0007669"/>
    <property type="project" value="TreeGrafter"/>
</dbReference>
<dbReference type="RefSeq" id="XP_040880779.1">
    <property type="nucleotide sequence ID" value="XM_041026219.1"/>
</dbReference>
<comment type="subcellular location">
    <subcellularLocation>
        <location evidence="1">Cytoplasm</location>
    </subcellularLocation>
</comment>
<name>A0A074WMT1_AURM1</name>
<sequence length="569" mass="63329">MDQESGRAVARGHARTKSNTSVGSNNPTRPRHTRSKSSKKLDSIYSDEATVAFIKRTLCPHQLTGPEGSRARNISKPLSELLPPLTSSNQVDLQLYALISIIIKDFIHAWYSKITPDHEFTDQVVHIIAHCTRALEQRIRAVDLEALIFDELPELIDSHVTAYRTAHSGSYTSLLVADPREIYHAINPHPALSPVPFEPGSLASSDQAENEAAWRQLLIQGVLSHLLPPEDLNNPPLRVLVTEIFSELIIGRGVCGNICEGWFIWDVVTKLLAIVRPPEPDVHQEPPPSPNRLEKFGLLADDSDDVEEPSAVTTTSPMDTLSGMFLQVMQYLFLAFISIRAFFTALSDAATLPPRTNSRADAIHADLDDNGSLYQQSTHDSTKRPILGMSLWSCCSHLLSLDLQMPWLTAMGSYIQWLLICSSWKVGYTNSRLDRLLSHHIRTKLLDLPARLPTILLLIRTNMFPNNSLGPGRVPPTPDQALELRAKCAAAIIAALPPIVVKQLFVGREEGDVQKQVESMLDVFGDAYLNKHLIVGIVDLIVVRLFPELEREGINAVLKRDESREEVRV</sequence>
<dbReference type="SMART" id="SM00313">
    <property type="entry name" value="PXA"/>
    <property type="match status" value="1"/>
</dbReference>
<dbReference type="HOGENOM" id="CLU_018250_1_0_1"/>
<dbReference type="GO" id="GO:0005769">
    <property type="term" value="C:early endosome"/>
    <property type="evidence" value="ECO:0007669"/>
    <property type="project" value="TreeGrafter"/>
</dbReference>
<dbReference type="InterPro" id="IPR003114">
    <property type="entry name" value="Phox_assoc"/>
</dbReference>
<protein>
    <recommendedName>
        <fullName evidence="4">PXA domain-containing protein</fullName>
    </recommendedName>
</protein>
<feature type="compositionally biased region" description="Polar residues" evidence="3">
    <location>
        <begin position="17"/>
        <end position="28"/>
    </location>
</feature>
<dbReference type="GO" id="GO:0035091">
    <property type="term" value="F:phosphatidylinositol binding"/>
    <property type="evidence" value="ECO:0007669"/>
    <property type="project" value="TreeGrafter"/>
</dbReference>
<feature type="domain" description="PXA" evidence="4">
    <location>
        <begin position="88"/>
        <end position="276"/>
    </location>
</feature>
<evidence type="ECO:0000259" key="4">
    <source>
        <dbReference type="PROSITE" id="PS51207"/>
    </source>
</evidence>
<dbReference type="STRING" id="1043003.A0A074WMT1"/>
<evidence type="ECO:0000256" key="3">
    <source>
        <dbReference type="SAM" id="MobiDB-lite"/>
    </source>
</evidence>
<accession>A0A074WMT1</accession>
<dbReference type="Pfam" id="PF02194">
    <property type="entry name" value="PXA"/>
    <property type="match status" value="1"/>
</dbReference>
<gene>
    <name evidence="5" type="ORF">M437DRAFT_74334</name>
</gene>
<dbReference type="AlphaFoldDB" id="A0A074WMT1"/>
<dbReference type="GeneID" id="63919592"/>
<reference evidence="5 6" key="1">
    <citation type="journal article" date="2014" name="BMC Genomics">
        <title>Genome sequencing of four Aureobasidium pullulans varieties: biotechnological potential, stress tolerance, and description of new species.</title>
        <authorList>
            <person name="Gostin Ar C."/>
            <person name="Ohm R.A."/>
            <person name="Kogej T."/>
            <person name="Sonjak S."/>
            <person name="Turk M."/>
            <person name="Zajc J."/>
            <person name="Zalar P."/>
            <person name="Grube M."/>
            <person name="Sun H."/>
            <person name="Han J."/>
            <person name="Sharma A."/>
            <person name="Chiniquy J."/>
            <person name="Ngan C.Y."/>
            <person name="Lipzen A."/>
            <person name="Barry K."/>
            <person name="Grigoriev I.V."/>
            <person name="Gunde-Cimerman N."/>
        </authorList>
    </citation>
    <scope>NUCLEOTIDE SEQUENCE [LARGE SCALE GENOMIC DNA]</scope>
    <source>
        <strain evidence="5 6">CBS 110374</strain>
    </source>
</reference>
<dbReference type="PANTHER" id="PTHR22999">
    <property type="entry name" value="PX SERINE/THREONINE KINASE PXK"/>
    <property type="match status" value="1"/>
</dbReference>
<evidence type="ECO:0000256" key="2">
    <source>
        <dbReference type="ARBA" id="ARBA00022490"/>
    </source>
</evidence>